<dbReference type="GO" id="GO:0003735">
    <property type="term" value="F:structural constituent of ribosome"/>
    <property type="evidence" value="ECO:0007669"/>
    <property type="project" value="InterPro"/>
</dbReference>
<dbReference type="Pfam" id="PF14204">
    <property type="entry name" value="Ribosomal_L18_c"/>
    <property type="match status" value="1"/>
</dbReference>
<evidence type="ECO:0000313" key="9">
    <source>
        <dbReference type="EMBL" id="BAN16552.1"/>
    </source>
</evidence>
<gene>
    <name evidence="9" type="primary">ADB0001077</name>
</gene>
<evidence type="ECO:0000313" key="8">
    <source>
        <dbReference type="EMBL" id="AER57859.1"/>
    </source>
</evidence>
<evidence type="ECO:0000256" key="3">
    <source>
        <dbReference type="ARBA" id="ARBA00022490"/>
    </source>
</evidence>
<dbReference type="InterPro" id="IPR025607">
    <property type="entry name" value="Ribosomal_uL18_C_euk"/>
</dbReference>
<evidence type="ECO:0000256" key="5">
    <source>
        <dbReference type="ARBA" id="ARBA00023274"/>
    </source>
</evidence>
<dbReference type="EMBL" id="AB757858">
    <property type="protein sequence ID" value="BAN16552.1"/>
    <property type="molecule type" value="mRNA"/>
</dbReference>
<protein>
    <submittedName>
        <fullName evidence="8">60S ribosomal protein L5</fullName>
    </submittedName>
    <submittedName>
        <fullName evidence="9">ADB0001077 protein</fullName>
    </submittedName>
</protein>
<dbReference type="FunFam" id="3.30.420.100:FF:000002">
    <property type="entry name" value="60S ribosomal protein L5"/>
    <property type="match status" value="1"/>
</dbReference>
<evidence type="ECO:0000259" key="7">
    <source>
        <dbReference type="Pfam" id="PF14204"/>
    </source>
</evidence>
<dbReference type="GO" id="GO:0008097">
    <property type="term" value="F:5S rRNA binding"/>
    <property type="evidence" value="ECO:0007669"/>
    <property type="project" value="InterPro"/>
</dbReference>
<name>G8FUE2_ACYSU</name>
<dbReference type="InterPro" id="IPR005485">
    <property type="entry name" value="Rbsml_uL18_euk_arch"/>
</dbReference>
<keyword evidence="3" id="KW-0963">Cytoplasm</keyword>
<dbReference type="PRINTS" id="PR00058">
    <property type="entry name" value="RIBOSOMALL5"/>
</dbReference>
<keyword evidence="4 8" id="KW-0689">Ribosomal protein</keyword>
<evidence type="ECO:0000256" key="1">
    <source>
        <dbReference type="ARBA" id="ARBA00004496"/>
    </source>
</evidence>
<dbReference type="CDD" id="cd00432">
    <property type="entry name" value="Ribosomal_L18_L5e"/>
    <property type="match status" value="1"/>
</dbReference>
<dbReference type="HAMAP" id="MF_01337_A">
    <property type="entry name" value="Ribosomal_uL18_A"/>
    <property type="match status" value="1"/>
</dbReference>
<dbReference type="AlphaFoldDB" id="G8FUE2"/>
<feature type="compositionally biased region" description="Basic residues" evidence="6">
    <location>
        <begin position="267"/>
        <end position="280"/>
    </location>
</feature>
<dbReference type="GO" id="GO:0000027">
    <property type="term" value="P:ribosomal large subunit assembly"/>
    <property type="evidence" value="ECO:0007669"/>
    <property type="project" value="TreeGrafter"/>
</dbReference>
<reference evidence="8" key="1">
    <citation type="submission" date="2011-06" db="EMBL/GenBank/DDBJ databases">
        <title>Phenotypic evolution in the social amoebas.</title>
        <authorList>
            <person name="Schaap P."/>
            <person name="Lawal H.M."/>
            <person name="Urushira H."/>
        </authorList>
    </citation>
    <scope>NUCLEOTIDE SEQUENCE</scope>
</reference>
<feature type="compositionally biased region" description="Basic and acidic residues" evidence="6">
    <location>
        <begin position="248"/>
        <end position="266"/>
    </location>
</feature>
<evidence type="ECO:0000256" key="4">
    <source>
        <dbReference type="ARBA" id="ARBA00022980"/>
    </source>
</evidence>
<comment type="subcellular location">
    <subcellularLocation>
        <location evidence="1">Cytoplasm</location>
    </subcellularLocation>
</comment>
<reference evidence="9" key="2">
    <citation type="submission" date="2012-10" db="EMBL/GenBank/DDBJ databases">
        <title>Detailed Mapping of Phenotypic Evolution in Social Amoebas Highlights Developmental Plasticity as a Consequence of Colonial Multicellularity.</title>
        <authorList>
            <person name="Romeralo M."/>
            <person name="Skiba A."/>
            <person name="Schilde C."/>
            <person name="Gonzalez-Voyer A."/>
            <person name="Lawal H."/>
            <person name="Kedziora S."/>
            <person name="Cavender J.C."/>
            <person name="Glockner G."/>
            <person name="Urushihara H."/>
            <person name="Schaap P."/>
        </authorList>
    </citation>
    <scope>NUCLEOTIDE SEQUENCE</scope>
    <source>
        <strain evidence="9">LB1</strain>
    </source>
</reference>
<accession>G8FUE2</accession>
<comment type="similarity">
    <text evidence="2">Belongs to the universal ribosomal protein uL18 family.</text>
</comment>
<keyword evidence="5" id="KW-0687">Ribonucleoprotein</keyword>
<dbReference type="GO" id="GO:0006412">
    <property type="term" value="P:translation"/>
    <property type="evidence" value="ECO:0007669"/>
    <property type="project" value="InterPro"/>
</dbReference>
<sequence>MGFVKIVKSKAYFKRFQVHFRRRREGKTDYQQRHRLIQQDKNKYNSPKYRLVARITNKKVIAQIIYSKIVGDFVLSSAYSNELPRYGITVGLTNYAAAYATGLLLARRLLTQLKLNDIYKGQEKVTGDDFLVKPVDEKPRPFKAFLDVGLTRTSTGNKVFAVMKGACDGGLYVPHKKTRFVGYNAETKKLNADVLRKYIFGNHVAEHMKLLQTESEEDYKKHYSQYIKANIGPKDLEALYTKAHAAIRKDPSPAKKGEKKPSDPKFAKKAKRTLRQRRTRINLIKKSIEKRVGVNPSAAAEN</sequence>
<dbReference type="GO" id="GO:0022625">
    <property type="term" value="C:cytosolic large ribosomal subunit"/>
    <property type="evidence" value="ECO:0007669"/>
    <property type="project" value="TreeGrafter"/>
</dbReference>
<organism evidence="8">
    <name type="scientific">Acytostelium subglobosum</name>
    <name type="common">Slime mold</name>
    <dbReference type="NCBI Taxonomy" id="361139"/>
    <lineage>
        <taxon>Eukaryota</taxon>
        <taxon>Amoebozoa</taxon>
        <taxon>Evosea</taxon>
        <taxon>Eumycetozoa</taxon>
        <taxon>Dictyostelia</taxon>
        <taxon>Acytosteliales</taxon>
        <taxon>Acytosteliaceae</taxon>
        <taxon>Acytostelium</taxon>
    </lineage>
</organism>
<dbReference type="SUPFAM" id="SSF53137">
    <property type="entry name" value="Translational machinery components"/>
    <property type="match status" value="1"/>
</dbReference>
<evidence type="ECO:0000256" key="2">
    <source>
        <dbReference type="ARBA" id="ARBA00007116"/>
    </source>
</evidence>
<dbReference type="Pfam" id="PF17144">
    <property type="entry name" value="Ribosomal_L5e"/>
    <property type="match status" value="1"/>
</dbReference>
<dbReference type="InterPro" id="IPR057268">
    <property type="entry name" value="Ribosomal_L18"/>
</dbReference>
<feature type="domain" description="Large ribosomal subunit protein uL18 C-terminal eukaryotes" evidence="7">
    <location>
        <begin position="236"/>
        <end position="288"/>
    </location>
</feature>
<dbReference type="PANTHER" id="PTHR23410:SF12">
    <property type="entry name" value="LARGE RIBOSOMAL SUBUNIT PROTEIN UL18"/>
    <property type="match status" value="1"/>
</dbReference>
<dbReference type="PANTHER" id="PTHR23410">
    <property type="entry name" value="RIBOSOMAL PROTEIN L5-RELATED"/>
    <property type="match status" value="1"/>
</dbReference>
<dbReference type="Gene3D" id="3.30.420.100">
    <property type="match status" value="1"/>
</dbReference>
<proteinExistence type="evidence at transcript level"/>
<feature type="region of interest" description="Disordered" evidence="6">
    <location>
        <begin position="248"/>
        <end position="287"/>
    </location>
</feature>
<dbReference type="EMBL" id="JN048900">
    <property type="protein sequence ID" value="AER57859.1"/>
    <property type="molecule type" value="Genomic_DNA"/>
</dbReference>
<evidence type="ECO:0000256" key="6">
    <source>
        <dbReference type="SAM" id="MobiDB-lite"/>
    </source>
</evidence>